<dbReference type="AlphaFoldDB" id="A0A381NUG5"/>
<proteinExistence type="predicted"/>
<reference evidence="1" key="1">
    <citation type="submission" date="2018-05" db="EMBL/GenBank/DDBJ databases">
        <authorList>
            <person name="Lanie J.A."/>
            <person name="Ng W.-L."/>
            <person name="Kazmierczak K.M."/>
            <person name="Andrzejewski T.M."/>
            <person name="Davidsen T.M."/>
            <person name="Wayne K.J."/>
            <person name="Tettelin H."/>
            <person name="Glass J.I."/>
            <person name="Rusch D."/>
            <person name="Podicherti R."/>
            <person name="Tsui H.-C.T."/>
            <person name="Winkler M.E."/>
        </authorList>
    </citation>
    <scope>NUCLEOTIDE SEQUENCE</scope>
</reference>
<dbReference type="EMBL" id="UINC01000561">
    <property type="protein sequence ID" value="SUZ57508.1"/>
    <property type="molecule type" value="Genomic_DNA"/>
</dbReference>
<name>A0A381NUG5_9ZZZZ</name>
<organism evidence="1">
    <name type="scientific">marine metagenome</name>
    <dbReference type="NCBI Taxonomy" id="408172"/>
    <lineage>
        <taxon>unclassified sequences</taxon>
        <taxon>metagenomes</taxon>
        <taxon>ecological metagenomes</taxon>
    </lineage>
</organism>
<evidence type="ECO:0000313" key="1">
    <source>
        <dbReference type="EMBL" id="SUZ57508.1"/>
    </source>
</evidence>
<protein>
    <submittedName>
        <fullName evidence="1">Uncharacterized protein</fullName>
    </submittedName>
</protein>
<sequence length="256" mass="30366">MSSDVTSPNEDVTLHCPSCGEEKFKLVPMMGKNGERFVRIHCHKCAEHLFFQTPELPENINVLEDIPETWKTEQIKNLQQEWEEWLRWKQRHLNKPASGKPPLSKYAQWLLALLLGGSTMFFVLDRWHLLDPLLENPAARQQKIMEYSERLLEVPCFPSIMKVKIRTVPIRYTRERPVHQNRIQYGEAGIYWGEEQIKIHRSNFWFFGWPKNTQLLKTLVHELRHRSSPGLGHNTKFFELVERDTQCVLKNWPNLK</sequence>
<accession>A0A381NUG5</accession>
<gene>
    <name evidence="1" type="ORF">METZ01_LOCUS10362</name>
</gene>